<dbReference type="RefSeq" id="XP_009532442.1">
    <property type="nucleotide sequence ID" value="XM_009534147.1"/>
</dbReference>
<evidence type="ECO:0000313" key="2">
    <source>
        <dbReference type="EMBL" id="AEK80607.1"/>
    </source>
</evidence>
<gene>
    <name evidence="3" type="primary">Avh</name>
</gene>
<organism evidence="3">
    <name type="scientific">Phytophthora sojae</name>
    <name type="common">Soybean stem and root rot agent</name>
    <name type="synonym">Phytophthora megasperma f. sp. glycines</name>
    <dbReference type="NCBI Taxonomy" id="67593"/>
    <lineage>
        <taxon>Eukaryota</taxon>
        <taxon>Sar</taxon>
        <taxon>Stramenopiles</taxon>
        <taxon>Oomycota</taxon>
        <taxon>Peronosporomycetes</taxon>
        <taxon>Peronosporales</taxon>
        <taxon>Peronosporaceae</taxon>
        <taxon>Phytophthora</taxon>
    </lineage>
</organism>
<dbReference type="AlphaFoldDB" id="E0W5Q3"/>
<proteinExistence type="predicted"/>
<protein>
    <submittedName>
        <fullName evidence="3">Avh72</fullName>
    </submittedName>
</protein>
<dbReference type="EMBL" id="JN253793">
    <property type="protein sequence ID" value="AEK80606.1"/>
    <property type="molecule type" value="Genomic_DNA"/>
</dbReference>
<sequence length="140" mass="15557">MLDSVRPFELHFLKNEVHFPFLKSSILNCLYLSSPSSTVARRDLLLSVVRTSTNVSNSAAANFETVAWSASVAAEKAFSLARRMAATATTRVLVGALSLGGRALDNWKEKRRMRFKVIVVWRPSQCDSSSDGNTYTVHVY</sequence>
<dbReference type="EMBL" id="JN253795">
    <property type="protein sequence ID" value="AEK80608.1"/>
    <property type="molecule type" value="Genomic_DNA"/>
</dbReference>
<accession>E0W5Q3</accession>
<dbReference type="VEuPathDB" id="FungiDB:PHYSODRAFT_264794"/>
<dbReference type="KEGG" id="psoj:PHYSODRAFT_264794"/>
<evidence type="ECO:0000313" key="3">
    <source>
        <dbReference type="EMBL" id="AEK80608.1"/>
    </source>
</evidence>
<evidence type="ECO:0000313" key="1">
    <source>
        <dbReference type="EMBL" id="AEK80606.1"/>
    </source>
</evidence>
<name>E0W5Q3_PHYSO</name>
<reference evidence="3" key="1">
    <citation type="journal article" date="2011" name="Plant Cell">
        <title>Transcriptional programming and functional interactions within the Phytophthora sojae RXLR effector repertoire.</title>
        <authorList>
            <person name="Wang Q."/>
            <person name="Han C."/>
            <person name="Ferreira A.O."/>
            <person name="Yu X."/>
            <person name="Ye W."/>
            <person name="Tripathy S."/>
            <person name="Kale S.D."/>
            <person name="Gu B."/>
            <person name="Sheng Y."/>
            <person name="Sui Y."/>
            <person name="Wang X."/>
            <person name="Zhang Z."/>
            <person name="Cheng B."/>
            <person name="Dong S."/>
            <person name="Shan W."/>
            <person name="Zheng X."/>
            <person name="Dou D."/>
            <person name="Tyler B.M."/>
            <person name="Wang Y."/>
        </authorList>
    </citation>
    <scope>NUCLEOTIDE SEQUENCE</scope>
    <source>
        <strain evidence="1">P7064</strain>
        <strain evidence="2">P7074</strain>
        <strain evidence="3">P7076</strain>
    </source>
</reference>
<dbReference type="EMBL" id="JN253794">
    <property type="protein sequence ID" value="AEK80607.1"/>
    <property type="molecule type" value="Genomic_DNA"/>
</dbReference>